<dbReference type="OrthoDB" id="9791723at2"/>
<evidence type="ECO:0000313" key="2">
    <source>
        <dbReference type="EMBL" id="RLP77572.1"/>
    </source>
</evidence>
<dbReference type="EMBL" id="RCUX01000002">
    <property type="protein sequence ID" value="RLP77572.1"/>
    <property type="molecule type" value="Genomic_DNA"/>
</dbReference>
<protein>
    <submittedName>
        <fullName evidence="2">Asp/Glu/hydantoin racemase</fullName>
    </submittedName>
</protein>
<gene>
    <name evidence="2" type="ORF">D9V32_02815</name>
</gene>
<organism evidence="2 3">
    <name type="scientific">Mycetocola tolaasinivorans</name>
    <dbReference type="NCBI Taxonomy" id="76635"/>
    <lineage>
        <taxon>Bacteria</taxon>
        <taxon>Bacillati</taxon>
        <taxon>Actinomycetota</taxon>
        <taxon>Actinomycetes</taxon>
        <taxon>Micrococcales</taxon>
        <taxon>Microbacteriaceae</taxon>
        <taxon>Mycetocola</taxon>
    </lineage>
</organism>
<keyword evidence="3" id="KW-1185">Reference proteome</keyword>
<dbReference type="GO" id="GO:0047661">
    <property type="term" value="F:amino-acid racemase activity"/>
    <property type="evidence" value="ECO:0007669"/>
    <property type="project" value="InterPro"/>
</dbReference>
<proteinExistence type="inferred from homology"/>
<sequence>MLVVNCNTDAQVTAGIARTAQAAARTCVVRAVQPTWGPTSAEGYLESYLSAAAVIERVAQERSYDAVVLAGFGEHGREGVRQLANVPVVDITEAAVLTACLLGHRFGVVTTLASTLAGIADTIELIGLSGRSAGVRASGIPVSHAGVATSDGADPGLDALERESRLLLDAGADVIVLGCAAFGGLDARLSERLGGIPVVDGVGQAVRLAETLLAAGLTTSKHGPYAPPRAKVWTERTLPLPAKISRPGS</sequence>
<evidence type="ECO:0000313" key="3">
    <source>
        <dbReference type="Proteomes" id="UP000272503"/>
    </source>
</evidence>
<dbReference type="Proteomes" id="UP000272503">
    <property type="component" value="Unassembled WGS sequence"/>
</dbReference>
<comment type="caution">
    <text evidence="2">The sequence shown here is derived from an EMBL/GenBank/DDBJ whole genome shotgun (WGS) entry which is preliminary data.</text>
</comment>
<dbReference type="Gene3D" id="3.40.50.12500">
    <property type="match status" value="1"/>
</dbReference>
<evidence type="ECO:0000256" key="1">
    <source>
        <dbReference type="ARBA" id="ARBA00038414"/>
    </source>
</evidence>
<comment type="similarity">
    <text evidence="1">Belongs to the HyuE racemase family.</text>
</comment>
<dbReference type="Pfam" id="PF01177">
    <property type="entry name" value="Asp_Glu_race"/>
    <property type="match status" value="1"/>
</dbReference>
<accession>A0A3L7ADV5</accession>
<dbReference type="PANTHER" id="PTHR28047:SF5">
    <property type="entry name" value="PROTEIN DCG1"/>
    <property type="match status" value="1"/>
</dbReference>
<dbReference type="InterPro" id="IPR015942">
    <property type="entry name" value="Asp/Glu/hydantoin_racemase"/>
</dbReference>
<dbReference type="InterPro" id="IPR053714">
    <property type="entry name" value="Iso_Racemase_Enz_sf"/>
</dbReference>
<name>A0A3L7ADV5_9MICO</name>
<reference evidence="2 3" key="1">
    <citation type="submission" date="2018-10" db="EMBL/GenBank/DDBJ databases">
        <authorList>
            <person name="Li J."/>
        </authorList>
    </citation>
    <scope>NUCLEOTIDE SEQUENCE [LARGE SCALE GENOMIC DNA]</scope>
    <source>
        <strain evidence="2 3">IF 016277</strain>
    </source>
</reference>
<dbReference type="PANTHER" id="PTHR28047">
    <property type="entry name" value="PROTEIN DCG1"/>
    <property type="match status" value="1"/>
</dbReference>
<dbReference type="AlphaFoldDB" id="A0A3L7ADV5"/>
<dbReference type="InterPro" id="IPR052186">
    <property type="entry name" value="Hydantoin_racemase-like"/>
</dbReference>